<evidence type="ECO:0000313" key="9">
    <source>
        <dbReference type="EMBL" id="KAE9979835.1"/>
    </source>
</evidence>
<dbReference type="InterPro" id="IPR005996">
    <property type="entry name" value="Ribosomal_uL30_bac-type"/>
</dbReference>
<evidence type="ECO:0000256" key="2">
    <source>
        <dbReference type="ARBA" id="ARBA00007594"/>
    </source>
</evidence>
<keyword evidence="12" id="KW-1185">Reference proteome</keyword>
<dbReference type="Proteomes" id="UP000490939">
    <property type="component" value="Unassembled WGS sequence"/>
</dbReference>
<comment type="function">
    <text evidence="7">Component of the mitochondrial ribosome (mitoribosome), a dedicated translation machinery responsible for the synthesis of mitochondrial genome-encoded proteins, including at least some of the essential transmembrane subunits of the mitochondrial respiratory chain. The mitoribosomes are attached to the mitochondrial inner membrane and translation products are cotranslationally integrated into the membrane.</text>
</comment>
<dbReference type="PANTHER" id="PTHR15892">
    <property type="entry name" value="MITOCHONDRIAL RIBOSOMAL PROTEIN L30"/>
    <property type="match status" value="1"/>
</dbReference>
<dbReference type="EMBL" id="WNWR01000403">
    <property type="protein sequence ID" value="KAE9979835.1"/>
    <property type="molecule type" value="Genomic_DNA"/>
</dbReference>
<evidence type="ECO:0000313" key="10">
    <source>
        <dbReference type="EMBL" id="KAE9987313.1"/>
    </source>
</evidence>
<accession>A0A8H3V0M8</accession>
<dbReference type="EMBL" id="WNWS01000019">
    <property type="protein sequence ID" value="KAE9987313.1"/>
    <property type="molecule type" value="Genomic_DNA"/>
</dbReference>
<gene>
    <name evidence="9" type="ORF">EG327_006882</name>
    <name evidence="10" type="ORF">EG328_003036</name>
</gene>
<evidence type="ECO:0000313" key="11">
    <source>
        <dbReference type="Proteomes" id="UP000447873"/>
    </source>
</evidence>
<dbReference type="InterPro" id="IPR036919">
    <property type="entry name" value="Ribo_uL30_ferredoxin-like_sf"/>
</dbReference>
<comment type="subcellular location">
    <subcellularLocation>
        <location evidence="1">Mitochondrion</location>
    </subcellularLocation>
</comment>
<dbReference type="NCBIfam" id="TIGR01308">
    <property type="entry name" value="rpmD_bact"/>
    <property type="match status" value="1"/>
</dbReference>
<feature type="domain" description="Large ribosomal subunit protein uL30-like ferredoxin-like fold" evidence="8">
    <location>
        <begin position="4"/>
        <end position="54"/>
    </location>
</feature>
<dbReference type="Pfam" id="PF00327">
    <property type="entry name" value="Ribosomal_L30"/>
    <property type="match status" value="1"/>
</dbReference>
<dbReference type="GO" id="GO:0015934">
    <property type="term" value="C:large ribosomal subunit"/>
    <property type="evidence" value="ECO:0007669"/>
    <property type="project" value="InterPro"/>
</dbReference>
<evidence type="ECO:0000256" key="1">
    <source>
        <dbReference type="ARBA" id="ARBA00004173"/>
    </source>
</evidence>
<dbReference type="Gene3D" id="3.30.1390.20">
    <property type="entry name" value="Ribosomal protein L30, ferredoxin-like fold domain"/>
    <property type="match status" value="1"/>
</dbReference>
<keyword evidence="4" id="KW-0496">Mitochondrion</keyword>
<evidence type="ECO:0000256" key="4">
    <source>
        <dbReference type="ARBA" id="ARBA00023128"/>
    </source>
</evidence>
<name>A0A8H3V0M8_VENIN</name>
<dbReference type="AlphaFoldDB" id="A0A8H3V0M8"/>
<dbReference type="Proteomes" id="UP000447873">
    <property type="component" value="Unassembled WGS sequence"/>
</dbReference>
<evidence type="ECO:0000256" key="3">
    <source>
        <dbReference type="ARBA" id="ARBA00022980"/>
    </source>
</evidence>
<evidence type="ECO:0000259" key="8">
    <source>
        <dbReference type="Pfam" id="PF00327"/>
    </source>
</evidence>
<protein>
    <recommendedName>
        <fullName evidence="6">Large ribosomal subunit protein uL30m</fullName>
    </recommendedName>
</protein>
<dbReference type="GO" id="GO:0005739">
    <property type="term" value="C:mitochondrion"/>
    <property type="evidence" value="ECO:0007669"/>
    <property type="project" value="UniProtKB-SubCell"/>
</dbReference>
<reference evidence="9 12" key="1">
    <citation type="submission" date="2019-07" db="EMBL/GenBank/DDBJ databases">
        <title>Venturia inaequalis Genome Resource.</title>
        <authorList>
            <person name="Lichtner F.J."/>
        </authorList>
    </citation>
    <scope>NUCLEOTIDE SEQUENCE [LARGE SCALE GENOMIC DNA]</scope>
    <source>
        <strain evidence="10 11">120213</strain>
        <strain evidence="9 12">DMI_063113</strain>
    </source>
</reference>
<dbReference type="GO" id="GO:0003735">
    <property type="term" value="F:structural constituent of ribosome"/>
    <property type="evidence" value="ECO:0007669"/>
    <property type="project" value="InterPro"/>
</dbReference>
<comment type="similarity">
    <text evidence="2">Belongs to the universal ribosomal protein uL30 family.</text>
</comment>
<proteinExistence type="inferred from homology"/>
<dbReference type="FunFam" id="3.30.1390.20:FF:000010">
    <property type="entry name" value="Large subunit ribosomal protein L30"/>
    <property type="match status" value="1"/>
</dbReference>
<evidence type="ECO:0000256" key="7">
    <source>
        <dbReference type="ARBA" id="ARBA00037226"/>
    </source>
</evidence>
<dbReference type="InterPro" id="IPR016082">
    <property type="entry name" value="Ribosomal_uL30_ferredoxin-like"/>
</dbReference>
<dbReference type="GO" id="GO:0006412">
    <property type="term" value="P:translation"/>
    <property type="evidence" value="ECO:0007669"/>
    <property type="project" value="InterPro"/>
</dbReference>
<organism evidence="9 12">
    <name type="scientific">Venturia inaequalis</name>
    <name type="common">Apple scab fungus</name>
    <dbReference type="NCBI Taxonomy" id="5025"/>
    <lineage>
        <taxon>Eukaryota</taxon>
        <taxon>Fungi</taxon>
        <taxon>Dikarya</taxon>
        <taxon>Ascomycota</taxon>
        <taxon>Pezizomycotina</taxon>
        <taxon>Dothideomycetes</taxon>
        <taxon>Pleosporomycetidae</taxon>
        <taxon>Venturiales</taxon>
        <taxon>Venturiaceae</taxon>
        <taxon>Venturia</taxon>
    </lineage>
</organism>
<comment type="caution">
    <text evidence="9">The sequence shown here is derived from an EMBL/GenBank/DDBJ whole genome shotgun (WGS) entry which is preliminary data.</text>
</comment>
<dbReference type="SUPFAM" id="SSF55129">
    <property type="entry name" value="Ribosomal protein L30p/L7e"/>
    <property type="match status" value="1"/>
</dbReference>
<dbReference type="CDD" id="cd00355">
    <property type="entry name" value="Ribosomal_L30_like"/>
    <property type="match status" value="1"/>
</dbReference>
<keyword evidence="5" id="KW-0687">Ribonucleoprotein</keyword>
<keyword evidence="3" id="KW-0689">Ribosomal protein</keyword>
<evidence type="ECO:0000256" key="6">
    <source>
        <dbReference type="ARBA" id="ARBA00035281"/>
    </source>
</evidence>
<evidence type="ECO:0000256" key="5">
    <source>
        <dbReference type="ARBA" id="ARBA00023274"/>
    </source>
</evidence>
<evidence type="ECO:0000313" key="12">
    <source>
        <dbReference type="Proteomes" id="UP000490939"/>
    </source>
</evidence>
<sequence>MPFFRITLLRSGIGLPSKTRGVLAALGLNRRMKTVFMPVTSDIAGQIMKVKELVDVEEVEERLTKNEIKANRKPDPAVYIRRIQSTLALFEGCSLCLKYKFLGREEVLDVQAHNTRVVLTFAVFRPEKEHRTVEQLI</sequence>
<dbReference type="PANTHER" id="PTHR15892:SF2">
    <property type="entry name" value="LARGE RIBOSOMAL SUBUNIT PROTEIN UL30M"/>
    <property type="match status" value="1"/>
</dbReference>